<dbReference type="InterPro" id="IPR043167">
    <property type="entry name" value="LpxI_C_sf"/>
</dbReference>
<dbReference type="PANTHER" id="PTHR39962:SF1">
    <property type="entry name" value="LPXI FAMILY PROTEIN"/>
    <property type="match status" value="1"/>
</dbReference>
<feature type="domain" description="LpxI N-terminal" evidence="2">
    <location>
        <begin position="2"/>
        <end position="125"/>
    </location>
</feature>
<dbReference type="Pfam" id="PF17930">
    <property type="entry name" value="LpxI_N"/>
    <property type="match status" value="1"/>
</dbReference>
<dbReference type="InterPro" id="IPR041255">
    <property type="entry name" value="LpxI_N"/>
</dbReference>
<organism evidence="3 4">
    <name type="scientific">Salipiger thiooxidans</name>
    <dbReference type="NCBI Taxonomy" id="282683"/>
    <lineage>
        <taxon>Bacteria</taxon>
        <taxon>Pseudomonadati</taxon>
        <taxon>Pseudomonadota</taxon>
        <taxon>Alphaproteobacteria</taxon>
        <taxon>Rhodobacterales</taxon>
        <taxon>Roseobacteraceae</taxon>
        <taxon>Salipiger</taxon>
    </lineage>
</organism>
<sequence length="261" mass="28058">MLALIAGQGALPRAVAEASTERPLICALEPHAPEGLTVDRSFRVERLGGFLHWLRRKGVRRICMCGRVQRPELRLSRLDWRTALMLPAMRRALKRGDDGALRIVISLLEEQGFEIVGAHEAAPSLLPPEGVPTRAQPDEAARAAALLGDRVSAEQGARDFGQACVIRDTELLAREDDATGTDAMIDALTGAEGGVLYKAEKPGQDTRVDLPVIGPRTARGAIRAGLAGIVVSAGGVMVLDRGEVLSLLDEAGLFLWVRERP</sequence>
<keyword evidence="4" id="KW-1185">Reference proteome</keyword>
<name>A0A1G7GIE0_9RHOB</name>
<dbReference type="STRING" id="282683.SAMN04488105_10915"/>
<dbReference type="Gene3D" id="3.40.140.80">
    <property type="match status" value="1"/>
</dbReference>
<protein>
    <recommendedName>
        <fullName evidence="5">Phosphatidate cytidylyltransferase</fullName>
    </recommendedName>
</protein>
<dbReference type="RefSeq" id="WP_089960363.1">
    <property type="nucleotide sequence ID" value="NZ_FNAV01000009.1"/>
</dbReference>
<dbReference type="InterPro" id="IPR010415">
    <property type="entry name" value="LpxI_C"/>
</dbReference>
<reference evidence="4" key="1">
    <citation type="submission" date="2016-10" db="EMBL/GenBank/DDBJ databases">
        <authorList>
            <person name="Varghese N."/>
            <person name="Submissions S."/>
        </authorList>
    </citation>
    <scope>NUCLEOTIDE SEQUENCE [LARGE SCALE GENOMIC DNA]</scope>
    <source>
        <strain evidence="4">DSM 10146</strain>
    </source>
</reference>
<evidence type="ECO:0000313" key="4">
    <source>
        <dbReference type="Proteomes" id="UP000198994"/>
    </source>
</evidence>
<evidence type="ECO:0000259" key="2">
    <source>
        <dbReference type="Pfam" id="PF17930"/>
    </source>
</evidence>
<feature type="domain" description="LpxI C-terminal" evidence="1">
    <location>
        <begin position="128"/>
        <end position="256"/>
    </location>
</feature>
<evidence type="ECO:0008006" key="5">
    <source>
        <dbReference type="Google" id="ProtNLM"/>
    </source>
</evidence>
<evidence type="ECO:0000259" key="1">
    <source>
        <dbReference type="Pfam" id="PF06230"/>
    </source>
</evidence>
<proteinExistence type="predicted"/>
<dbReference type="Proteomes" id="UP000198994">
    <property type="component" value="Unassembled WGS sequence"/>
</dbReference>
<gene>
    <name evidence="3" type="ORF">SAMN04488105_10915</name>
</gene>
<accession>A0A1G7GIE0</accession>
<dbReference type="PANTHER" id="PTHR39962">
    <property type="entry name" value="BLL4848 PROTEIN"/>
    <property type="match status" value="1"/>
</dbReference>
<dbReference type="Pfam" id="PF06230">
    <property type="entry name" value="LpxI_C"/>
    <property type="match status" value="1"/>
</dbReference>
<evidence type="ECO:0000313" key="3">
    <source>
        <dbReference type="EMBL" id="SDE87845.1"/>
    </source>
</evidence>
<dbReference type="AlphaFoldDB" id="A0A1G7GIE0"/>
<dbReference type="Gene3D" id="3.40.50.20">
    <property type="match status" value="1"/>
</dbReference>
<dbReference type="EMBL" id="FNAV01000009">
    <property type="protein sequence ID" value="SDE87845.1"/>
    <property type="molecule type" value="Genomic_DNA"/>
</dbReference>
<dbReference type="OrthoDB" id="9789836at2"/>
<dbReference type="InterPro" id="IPR053174">
    <property type="entry name" value="LpxI"/>
</dbReference>